<feature type="transmembrane region" description="Helical" evidence="7">
    <location>
        <begin position="568"/>
        <end position="592"/>
    </location>
</feature>
<accession>A0A517YNH1</accession>
<proteinExistence type="predicted"/>
<organism evidence="9 10">
    <name type="scientific">Anatilimnocola aggregata</name>
    <dbReference type="NCBI Taxonomy" id="2528021"/>
    <lineage>
        <taxon>Bacteria</taxon>
        <taxon>Pseudomonadati</taxon>
        <taxon>Planctomycetota</taxon>
        <taxon>Planctomycetia</taxon>
        <taxon>Pirellulales</taxon>
        <taxon>Pirellulaceae</taxon>
        <taxon>Anatilimnocola</taxon>
    </lineage>
</organism>
<keyword evidence="2 5" id="KW-0547">Nucleotide-binding</keyword>
<keyword evidence="1 9" id="KW-0808">Transferase</keyword>
<dbReference type="PANTHER" id="PTHR43289:SF6">
    <property type="entry name" value="SERINE_THREONINE-PROTEIN KINASE NEKL-3"/>
    <property type="match status" value="1"/>
</dbReference>
<dbReference type="PROSITE" id="PS00108">
    <property type="entry name" value="PROTEIN_KINASE_ST"/>
    <property type="match status" value="1"/>
</dbReference>
<dbReference type="GO" id="GO:0004674">
    <property type="term" value="F:protein serine/threonine kinase activity"/>
    <property type="evidence" value="ECO:0007669"/>
    <property type="project" value="UniProtKB-EC"/>
</dbReference>
<dbReference type="Pfam" id="PF00069">
    <property type="entry name" value="Pkinase"/>
    <property type="match status" value="1"/>
</dbReference>
<feature type="compositionally biased region" description="Low complexity" evidence="6">
    <location>
        <begin position="532"/>
        <end position="542"/>
    </location>
</feature>
<sequence length="685" mass="73195">MAKLSVDNFLDFVERSKLADADQLAKSLETLRAQNSGSLPDDADRVAESLIAAGLITKWHVDKLMDKKYKGFILGKYKLLRLLGSGGMSTVYLGEHTLMHRLRAIKVLPKGRVNDSSYLARFVREAQATASLDHPNIVKAYDIDNDGDTHYLVMEYIEGRDLQNIVKQEGPLPLEVACNYIAQAADGFQYAHENGLIHRDVKPANLLIDTKGQVKILDLGLALLADEDRSSLTVAHNENVLGTADYLSPEQAVNSHKVDSRADIYSLGCTLYYALSGHAPFTDGSLAQRIAKHQTQMPEDIRKERAEVPRDLADICWKMIQKRPERRYGRMRDVSDALKGWLTSRGFEFTPANSGNASMKSMNGGTGGGGGGSSKLIKRPGTGSSVRRVPGVGEDTVSDKLRQETMKGLGTGSSVGKTDSSKALPKATQRLPMAKSLDAPTAAKPVGEAKTGSDTKSGSDAKLSGEMRAVRETKTGSDLKFPAAARPATPADKKPSSPFNFNVGGPAKSTSSPAFPAISLSKTPSGPIPTNPKAALGPKGAAPAPPKVNTTATTAIPVGSAKPAMQPLMMWIIAGAVGFLVFVGITVGVILVMSSGKEEKKPPATEQQATEQPATEKSATDKKSEKSSKSPAKTTKPPQRKTIPGKPAKPGELDTGNLFPTHESPRRLIAWVGPNLFVSNFSPIG</sequence>
<evidence type="ECO:0000256" key="5">
    <source>
        <dbReference type="PROSITE-ProRule" id="PRU10141"/>
    </source>
</evidence>
<evidence type="ECO:0000256" key="7">
    <source>
        <dbReference type="SAM" id="Phobius"/>
    </source>
</evidence>
<dbReference type="Gene3D" id="3.30.200.20">
    <property type="entry name" value="Phosphorylase Kinase, domain 1"/>
    <property type="match status" value="1"/>
</dbReference>
<feature type="region of interest" description="Disordered" evidence="6">
    <location>
        <begin position="353"/>
        <end position="467"/>
    </location>
</feature>
<dbReference type="InterPro" id="IPR011009">
    <property type="entry name" value="Kinase-like_dom_sf"/>
</dbReference>
<keyword evidence="3 9" id="KW-0418">Kinase</keyword>
<evidence type="ECO:0000313" key="9">
    <source>
        <dbReference type="EMBL" id="QDU31775.1"/>
    </source>
</evidence>
<dbReference type="AlphaFoldDB" id="A0A517YNH1"/>
<dbReference type="CDD" id="cd14014">
    <property type="entry name" value="STKc_PknB_like"/>
    <property type="match status" value="1"/>
</dbReference>
<name>A0A517YNH1_9BACT</name>
<feature type="region of interest" description="Disordered" evidence="6">
    <location>
        <begin position="482"/>
        <end position="548"/>
    </location>
</feature>
<feature type="compositionally biased region" description="Basic and acidic residues" evidence="6">
    <location>
        <begin position="451"/>
        <end position="467"/>
    </location>
</feature>
<feature type="compositionally biased region" description="Polar residues" evidence="6">
    <location>
        <begin position="353"/>
        <end position="363"/>
    </location>
</feature>
<evidence type="ECO:0000313" key="10">
    <source>
        <dbReference type="Proteomes" id="UP000315017"/>
    </source>
</evidence>
<reference evidence="9 10" key="1">
    <citation type="submission" date="2019-02" db="EMBL/GenBank/DDBJ databases">
        <title>Deep-cultivation of Planctomycetes and their phenomic and genomic characterization uncovers novel biology.</title>
        <authorList>
            <person name="Wiegand S."/>
            <person name="Jogler M."/>
            <person name="Boedeker C."/>
            <person name="Pinto D."/>
            <person name="Vollmers J."/>
            <person name="Rivas-Marin E."/>
            <person name="Kohn T."/>
            <person name="Peeters S.H."/>
            <person name="Heuer A."/>
            <person name="Rast P."/>
            <person name="Oberbeckmann S."/>
            <person name="Bunk B."/>
            <person name="Jeske O."/>
            <person name="Meyerdierks A."/>
            <person name="Storesund J.E."/>
            <person name="Kallscheuer N."/>
            <person name="Luecker S."/>
            <person name="Lage O.M."/>
            <person name="Pohl T."/>
            <person name="Merkel B.J."/>
            <person name="Hornburger P."/>
            <person name="Mueller R.-W."/>
            <person name="Bruemmer F."/>
            <person name="Labrenz M."/>
            <person name="Spormann A.M."/>
            <person name="Op den Camp H."/>
            <person name="Overmann J."/>
            <person name="Amann R."/>
            <person name="Jetten M.S.M."/>
            <person name="Mascher T."/>
            <person name="Medema M.H."/>
            <person name="Devos D.P."/>
            <person name="Kaster A.-K."/>
            <person name="Ovreas L."/>
            <person name="Rohde M."/>
            <person name="Galperin M.Y."/>
            <person name="Jogler C."/>
        </authorList>
    </citation>
    <scope>NUCLEOTIDE SEQUENCE [LARGE SCALE GENOMIC DNA]</scope>
    <source>
        <strain evidence="9 10">ETA_A8</strain>
    </source>
</reference>
<dbReference type="RefSeq" id="WP_238397635.1">
    <property type="nucleotide sequence ID" value="NZ_CP036274.1"/>
</dbReference>
<evidence type="ECO:0000256" key="1">
    <source>
        <dbReference type="ARBA" id="ARBA00022679"/>
    </source>
</evidence>
<evidence type="ECO:0000256" key="2">
    <source>
        <dbReference type="ARBA" id="ARBA00022741"/>
    </source>
</evidence>
<dbReference type="PROSITE" id="PS00107">
    <property type="entry name" value="PROTEIN_KINASE_ATP"/>
    <property type="match status" value="1"/>
</dbReference>
<evidence type="ECO:0000259" key="8">
    <source>
        <dbReference type="PROSITE" id="PS50011"/>
    </source>
</evidence>
<dbReference type="PROSITE" id="PS50011">
    <property type="entry name" value="PROTEIN_KINASE_DOM"/>
    <property type="match status" value="1"/>
</dbReference>
<feature type="region of interest" description="Disordered" evidence="6">
    <location>
        <begin position="597"/>
        <end position="661"/>
    </location>
</feature>
<keyword evidence="10" id="KW-1185">Reference proteome</keyword>
<keyword evidence="4 5" id="KW-0067">ATP-binding</keyword>
<keyword evidence="7" id="KW-0472">Membrane</keyword>
<dbReference type="EC" id="2.7.11.1" evidence="9"/>
<dbReference type="InterPro" id="IPR017441">
    <property type="entry name" value="Protein_kinase_ATP_BS"/>
</dbReference>
<dbReference type="EMBL" id="CP036274">
    <property type="protein sequence ID" value="QDU31775.1"/>
    <property type="molecule type" value="Genomic_DNA"/>
</dbReference>
<evidence type="ECO:0000256" key="6">
    <source>
        <dbReference type="SAM" id="MobiDB-lite"/>
    </source>
</evidence>
<dbReference type="Gene3D" id="1.10.510.10">
    <property type="entry name" value="Transferase(Phosphotransferase) domain 1"/>
    <property type="match status" value="1"/>
</dbReference>
<protein>
    <submittedName>
        <fullName evidence="9">Serine/threonine-protein kinase PrkC</fullName>
        <ecNumber evidence="9">2.7.11.1</ecNumber>
    </submittedName>
</protein>
<feature type="compositionally biased region" description="Basic and acidic residues" evidence="6">
    <location>
        <begin position="618"/>
        <end position="628"/>
    </location>
</feature>
<keyword evidence="7" id="KW-1133">Transmembrane helix</keyword>
<keyword evidence="7" id="KW-0812">Transmembrane</keyword>
<evidence type="ECO:0000256" key="4">
    <source>
        <dbReference type="ARBA" id="ARBA00022840"/>
    </source>
</evidence>
<dbReference type="GO" id="GO:0005524">
    <property type="term" value="F:ATP binding"/>
    <property type="evidence" value="ECO:0007669"/>
    <property type="project" value="UniProtKB-UniRule"/>
</dbReference>
<dbReference type="PANTHER" id="PTHR43289">
    <property type="entry name" value="MITOGEN-ACTIVATED PROTEIN KINASE KINASE KINASE 20-RELATED"/>
    <property type="match status" value="1"/>
</dbReference>
<evidence type="ECO:0000256" key="3">
    <source>
        <dbReference type="ARBA" id="ARBA00022777"/>
    </source>
</evidence>
<dbReference type="SUPFAM" id="SSF56112">
    <property type="entry name" value="Protein kinase-like (PK-like)"/>
    <property type="match status" value="1"/>
</dbReference>
<dbReference type="SMART" id="SM00220">
    <property type="entry name" value="S_TKc"/>
    <property type="match status" value="1"/>
</dbReference>
<feature type="compositionally biased region" description="Gly residues" evidence="6">
    <location>
        <begin position="364"/>
        <end position="373"/>
    </location>
</feature>
<gene>
    <name evidence="9" type="primary">prkC_21</name>
    <name evidence="9" type="ORF">ETAA8_69350</name>
</gene>
<feature type="domain" description="Protein kinase" evidence="8">
    <location>
        <begin position="77"/>
        <end position="342"/>
    </location>
</feature>
<feature type="binding site" evidence="5">
    <location>
        <position position="106"/>
    </location>
    <ligand>
        <name>ATP</name>
        <dbReference type="ChEBI" id="CHEBI:30616"/>
    </ligand>
</feature>
<dbReference type="InterPro" id="IPR008271">
    <property type="entry name" value="Ser/Thr_kinase_AS"/>
</dbReference>
<dbReference type="Proteomes" id="UP000315017">
    <property type="component" value="Chromosome"/>
</dbReference>
<dbReference type="InterPro" id="IPR000719">
    <property type="entry name" value="Prot_kinase_dom"/>
</dbReference>
<dbReference type="KEGG" id="aagg:ETAA8_69350"/>